<reference evidence="1 3" key="1">
    <citation type="journal article" date="2014" name="Genome Announc.">
        <title>Draft Genome Sequence of Bacillus alcalophilus AV1934, a Classic Alkaliphile Isolated from Human Feces in 1934.</title>
        <authorList>
            <person name="Attie O."/>
            <person name="Jayaprakash A."/>
            <person name="Shah H."/>
            <person name="Paulsen I.T."/>
            <person name="Morino M."/>
            <person name="Takahashi Y."/>
            <person name="Narumi I."/>
            <person name="Sachidanandam R."/>
            <person name="Satoh K."/>
            <person name="Ito M."/>
            <person name="Krulwich T.A."/>
        </authorList>
    </citation>
    <scope>NUCLEOTIDE SEQUENCE [LARGE SCALE GENOMIC DNA]</scope>
    <source>
        <strain evidence="1 3">AV1934</strain>
    </source>
</reference>
<organism evidence="1 3">
    <name type="scientific">Alkalihalobacillus alcalophilus ATCC 27647 = CGMCC 1.3604</name>
    <dbReference type="NCBI Taxonomy" id="1218173"/>
    <lineage>
        <taxon>Bacteria</taxon>
        <taxon>Bacillati</taxon>
        <taxon>Bacillota</taxon>
        <taxon>Bacilli</taxon>
        <taxon>Bacillales</taxon>
        <taxon>Bacillaceae</taxon>
        <taxon>Alkalihalobacillus</taxon>
    </lineage>
</organism>
<name>A0A094WKB9_ALKAL</name>
<dbReference type="Proteomes" id="UP000002754">
    <property type="component" value="Unassembled WGS sequence"/>
</dbReference>
<reference evidence="2 4" key="2">
    <citation type="submission" date="2014-01" db="EMBL/GenBank/DDBJ databases">
        <title>Draft genome sequencing of Bacillus alcalophilus CGMCC 1.3604.</title>
        <authorList>
            <person name="Yang J."/>
            <person name="Diao L."/>
            <person name="Yang S."/>
        </authorList>
    </citation>
    <scope>NUCLEOTIDE SEQUENCE [LARGE SCALE GENOMIC DNA]</scope>
    <source>
        <strain evidence="2 4">CGMCC 1.3604</strain>
    </source>
</reference>
<comment type="caution">
    <text evidence="1">The sequence shown here is derived from an EMBL/GenBank/DDBJ whole genome shotgun (WGS) entry which is preliminary data.</text>
</comment>
<evidence type="ECO:0000313" key="4">
    <source>
        <dbReference type="Proteomes" id="UP000297014"/>
    </source>
</evidence>
<dbReference type="AlphaFoldDB" id="A0A094WKB9"/>
<evidence type="ECO:0000313" key="1">
    <source>
        <dbReference type="EMBL" id="KGA97266.1"/>
    </source>
</evidence>
<dbReference type="EMBL" id="ALPT02000033">
    <property type="protein sequence ID" value="KGA97266.1"/>
    <property type="molecule type" value="Genomic_DNA"/>
</dbReference>
<accession>A0A094WKB9</accession>
<evidence type="ECO:0000313" key="3">
    <source>
        <dbReference type="Proteomes" id="UP000002754"/>
    </source>
</evidence>
<keyword evidence="3" id="KW-1185">Reference proteome</keyword>
<sequence length="103" mass="12465">MAFGITRYELLAWKERVNNGEIAFITHYWYDKRFPQFTTVTKVGCTDLGKLIEWGKKYHLQTSWIDTRNDYPHFDLLGEKQIEVLKKENQWSQLERFFEETPT</sequence>
<dbReference type="RefSeq" id="WP_004427358.1">
    <property type="nucleotide sequence ID" value="NZ_ALPT02000033.1"/>
</dbReference>
<dbReference type="EMBL" id="JALP01000065">
    <property type="protein sequence ID" value="THG91527.1"/>
    <property type="molecule type" value="Genomic_DNA"/>
</dbReference>
<gene>
    <name evidence="2" type="ORF">AJ85_04485</name>
    <name evidence="1" type="ORF">BALCAV_0211210</name>
</gene>
<evidence type="ECO:0008006" key="5">
    <source>
        <dbReference type="Google" id="ProtNLM"/>
    </source>
</evidence>
<dbReference type="OrthoDB" id="2361368at2"/>
<dbReference type="STRING" id="1218173.BALCAV_0211210"/>
<dbReference type="Proteomes" id="UP000297014">
    <property type="component" value="Unassembled WGS sequence"/>
</dbReference>
<dbReference type="eggNOG" id="ENOG5032S7S">
    <property type="taxonomic scope" value="Bacteria"/>
</dbReference>
<protein>
    <recommendedName>
        <fullName evidence="5">YneQ</fullName>
    </recommendedName>
</protein>
<evidence type="ECO:0000313" key="2">
    <source>
        <dbReference type="EMBL" id="THG91527.1"/>
    </source>
</evidence>
<proteinExistence type="predicted"/>